<dbReference type="AlphaFoldDB" id="A0A377KKQ3"/>
<evidence type="ECO:0000313" key="1">
    <source>
        <dbReference type="EMBL" id="STP29352.1"/>
    </source>
</evidence>
<keyword evidence="1" id="KW-0067">ATP-binding</keyword>
<dbReference type="EMBL" id="UGIF01000002">
    <property type="protein sequence ID" value="STP29352.1"/>
    <property type="molecule type" value="Genomic_DNA"/>
</dbReference>
<accession>A0A377KKQ3</accession>
<organism evidence="1 2">
    <name type="scientific">Enterococcus durans</name>
    <dbReference type="NCBI Taxonomy" id="53345"/>
    <lineage>
        <taxon>Bacteria</taxon>
        <taxon>Bacillati</taxon>
        <taxon>Bacillota</taxon>
        <taxon>Bacilli</taxon>
        <taxon>Lactobacillales</taxon>
        <taxon>Enterococcaceae</taxon>
        <taxon>Enterococcus</taxon>
    </lineage>
</organism>
<dbReference type="Proteomes" id="UP000254070">
    <property type="component" value="Unassembled WGS sequence"/>
</dbReference>
<gene>
    <name evidence="1" type="ORF">NCTC8129_01548</name>
</gene>
<proteinExistence type="predicted"/>
<sequence length="51" mass="5692">MLKVFKRISLTSAIAATIFMVIQVFADLYLPTLTSNIIDKGVAKGDVDYIW</sequence>
<evidence type="ECO:0000313" key="2">
    <source>
        <dbReference type="Proteomes" id="UP000254070"/>
    </source>
</evidence>
<reference evidence="1 2" key="1">
    <citation type="submission" date="2018-06" db="EMBL/GenBank/DDBJ databases">
        <authorList>
            <consortium name="Pathogen Informatics"/>
            <person name="Doyle S."/>
        </authorList>
    </citation>
    <scope>NUCLEOTIDE SEQUENCE [LARGE SCALE GENOMIC DNA]</scope>
    <source>
        <strain evidence="1 2">NCTC8129</strain>
    </source>
</reference>
<name>A0A377KKQ3_9ENTE</name>
<protein>
    <submittedName>
        <fullName evidence="1">ABC transporter ATP-binding protein/permease</fullName>
    </submittedName>
</protein>
<dbReference type="GO" id="GO:0005524">
    <property type="term" value="F:ATP binding"/>
    <property type="evidence" value="ECO:0007669"/>
    <property type="project" value="UniProtKB-KW"/>
</dbReference>
<keyword evidence="1" id="KW-0547">Nucleotide-binding</keyword>